<dbReference type="AlphaFoldDB" id="A0A6C0IAB1"/>
<protein>
    <recommendedName>
        <fullName evidence="1">USP domain-containing protein</fullName>
    </recommendedName>
</protein>
<accession>A0A6C0IAB1</accession>
<sequence length="354" mass="40178">MKRQSNMETSEQPKKDKGVIGIANVGNTCYANAAIQLLRHCSEWSSFCLQGLAEKEITDLSGNPAKVLLGYLDLLKPLWSGSHPAYIHPAGFWQMMTNVLKGTIYEEFLQRIPHDAHEFLTWLLDQQFMATQKERNFAITSPDGTMANEAVNAWVQSFKKTYSPLTDLCFGLMRVTTCCEKCGHKSNSWETFNMLKVQPAREGENTLDAMLKRELEPERIDEYACDKCAPTRGPATRTPMIWRLPRNLFVVLKRFNPNGSKNQAAVSYGGEQQSFDYAFAPESPEVSKGYKYNLYGTVDHHGHHMGGHYTCQAKNPLGEVRNWWLYDDESVYKLEQGPKFGSSTYILGFQITDV</sequence>
<dbReference type="InterPro" id="IPR050185">
    <property type="entry name" value="Ub_carboxyl-term_hydrolase"/>
</dbReference>
<dbReference type="GO" id="GO:0016579">
    <property type="term" value="P:protein deubiquitination"/>
    <property type="evidence" value="ECO:0007669"/>
    <property type="project" value="InterPro"/>
</dbReference>
<name>A0A6C0IAB1_9ZZZZ</name>
<dbReference type="InterPro" id="IPR018200">
    <property type="entry name" value="USP_CS"/>
</dbReference>
<dbReference type="PANTHER" id="PTHR21646">
    <property type="entry name" value="UBIQUITIN CARBOXYL-TERMINAL HYDROLASE"/>
    <property type="match status" value="1"/>
</dbReference>
<reference evidence="2" key="1">
    <citation type="journal article" date="2020" name="Nature">
        <title>Giant virus diversity and host interactions through global metagenomics.</title>
        <authorList>
            <person name="Schulz F."/>
            <person name="Roux S."/>
            <person name="Paez-Espino D."/>
            <person name="Jungbluth S."/>
            <person name="Walsh D.A."/>
            <person name="Denef V.J."/>
            <person name="McMahon K.D."/>
            <person name="Konstantinidis K.T."/>
            <person name="Eloe-Fadrosh E.A."/>
            <person name="Kyrpides N.C."/>
            <person name="Woyke T."/>
        </authorList>
    </citation>
    <scope>NUCLEOTIDE SEQUENCE</scope>
    <source>
        <strain evidence="2">GVMAG-M-3300023184-62</strain>
    </source>
</reference>
<dbReference type="InterPro" id="IPR038765">
    <property type="entry name" value="Papain-like_cys_pep_sf"/>
</dbReference>
<evidence type="ECO:0000313" key="2">
    <source>
        <dbReference type="EMBL" id="QHT89894.1"/>
    </source>
</evidence>
<organism evidence="2">
    <name type="scientific">viral metagenome</name>
    <dbReference type="NCBI Taxonomy" id="1070528"/>
    <lineage>
        <taxon>unclassified sequences</taxon>
        <taxon>metagenomes</taxon>
        <taxon>organismal metagenomes</taxon>
    </lineage>
</organism>
<dbReference type="EMBL" id="MN740152">
    <property type="protein sequence ID" value="QHT89894.1"/>
    <property type="molecule type" value="Genomic_DNA"/>
</dbReference>
<dbReference type="SUPFAM" id="SSF54001">
    <property type="entry name" value="Cysteine proteinases"/>
    <property type="match status" value="1"/>
</dbReference>
<dbReference type="GO" id="GO:0004843">
    <property type="term" value="F:cysteine-type deubiquitinase activity"/>
    <property type="evidence" value="ECO:0007669"/>
    <property type="project" value="InterPro"/>
</dbReference>
<dbReference type="Gene3D" id="3.90.70.10">
    <property type="entry name" value="Cysteine proteinases"/>
    <property type="match status" value="1"/>
</dbReference>
<dbReference type="InterPro" id="IPR028889">
    <property type="entry name" value="USP"/>
</dbReference>
<evidence type="ECO:0000259" key="1">
    <source>
        <dbReference type="PROSITE" id="PS50235"/>
    </source>
</evidence>
<dbReference type="PROSITE" id="PS00972">
    <property type="entry name" value="USP_1"/>
    <property type="match status" value="1"/>
</dbReference>
<dbReference type="CDD" id="cd02257">
    <property type="entry name" value="Peptidase_C19"/>
    <property type="match status" value="1"/>
</dbReference>
<dbReference type="Pfam" id="PF00443">
    <property type="entry name" value="UCH"/>
    <property type="match status" value="1"/>
</dbReference>
<dbReference type="InterPro" id="IPR001394">
    <property type="entry name" value="Peptidase_C19_UCH"/>
</dbReference>
<dbReference type="PROSITE" id="PS50235">
    <property type="entry name" value="USP_3"/>
    <property type="match status" value="1"/>
</dbReference>
<dbReference type="PROSITE" id="PS00973">
    <property type="entry name" value="USP_2"/>
    <property type="match status" value="1"/>
</dbReference>
<feature type="domain" description="USP" evidence="1">
    <location>
        <begin position="20"/>
        <end position="352"/>
    </location>
</feature>
<proteinExistence type="predicted"/>